<organism evidence="1 2">
    <name type="scientific">Sesamum alatum</name>
    <dbReference type="NCBI Taxonomy" id="300844"/>
    <lineage>
        <taxon>Eukaryota</taxon>
        <taxon>Viridiplantae</taxon>
        <taxon>Streptophyta</taxon>
        <taxon>Embryophyta</taxon>
        <taxon>Tracheophyta</taxon>
        <taxon>Spermatophyta</taxon>
        <taxon>Magnoliopsida</taxon>
        <taxon>eudicotyledons</taxon>
        <taxon>Gunneridae</taxon>
        <taxon>Pentapetalae</taxon>
        <taxon>asterids</taxon>
        <taxon>lamiids</taxon>
        <taxon>Lamiales</taxon>
        <taxon>Pedaliaceae</taxon>
        <taxon>Sesamum</taxon>
    </lineage>
</organism>
<protein>
    <submittedName>
        <fullName evidence="1">Uncharacterized protein</fullName>
    </submittedName>
</protein>
<dbReference type="Proteomes" id="UP001293254">
    <property type="component" value="Unassembled WGS sequence"/>
</dbReference>
<name>A0AAE1XP38_9LAMI</name>
<comment type="caution">
    <text evidence="1">The sequence shown here is derived from an EMBL/GenBank/DDBJ whole genome shotgun (WGS) entry which is preliminary data.</text>
</comment>
<evidence type="ECO:0000313" key="1">
    <source>
        <dbReference type="EMBL" id="KAK4415463.1"/>
    </source>
</evidence>
<dbReference type="EMBL" id="JACGWO010000011">
    <property type="protein sequence ID" value="KAK4415463.1"/>
    <property type="molecule type" value="Genomic_DNA"/>
</dbReference>
<sequence>MHVNFRHVSTVPGIVHQGQNRGDPIEQWKGIALDVYGASWVFCSLSSQTCLWVSVLVFLLDMEEASERFGRNLNLIEIEESGVVLGTEAWPGNLNDSWFYLVRRLLARRPLNSTF</sequence>
<accession>A0AAE1XP38</accession>
<proteinExistence type="predicted"/>
<evidence type="ECO:0000313" key="2">
    <source>
        <dbReference type="Proteomes" id="UP001293254"/>
    </source>
</evidence>
<keyword evidence="2" id="KW-1185">Reference proteome</keyword>
<gene>
    <name evidence="1" type="ORF">Salat_2653700</name>
</gene>
<dbReference type="AlphaFoldDB" id="A0AAE1XP38"/>
<reference evidence="1" key="1">
    <citation type="submission" date="2020-06" db="EMBL/GenBank/DDBJ databases">
        <authorList>
            <person name="Li T."/>
            <person name="Hu X."/>
            <person name="Zhang T."/>
            <person name="Song X."/>
            <person name="Zhang H."/>
            <person name="Dai N."/>
            <person name="Sheng W."/>
            <person name="Hou X."/>
            <person name="Wei L."/>
        </authorList>
    </citation>
    <scope>NUCLEOTIDE SEQUENCE</scope>
    <source>
        <strain evidence="1">3651</strain>
        <tissue evidence="1">Leaf</tissue>
    </source>
</reference>
<reference evidence="1" key="2">
    <citation type="journal article" date="2024" name="Plant">
        <title>Genomic evolution and insights into agronomic trait innovations of Sesamum species.</title>
        <authorList>
            <person name="Miao H."/>
            <person name="Wang L."/>
            <person name="Qu L."/>
            <person name="Liu H."/>
            <person name="Sun Y."/>
            <person name="Le M."/>
            <person name="Wang Q."/>
            <person name="Wei S."/>
            <person name="Zheng Y."/>
            <person name="Lin W."/>
            <person name="Duan Y."/>
            <person name="Cao H."/>
            <person name="Xiong S."/>
            <person name="Wang X."/>
            <person name="Wei L."/>
            <person name="Li C."/>
            <person name="Ma Q."/>
            <person name="Ju M."/>
            <person name="Zhao R."/>
            <person name="Li G."/>
            <person name="Mu C."/>
            <person name="Tian Q."/>
            <person name="Mei H."/>
            <person name="Zhang T."/>
            <person name="Gao T."/>
            <person name="Zhang H."/>
        </authorList>
    </citation>
    <scope>NUCLEOTIDE SEQUENCE</scope>
    <source>
        <strain evidence="1">3651</strain>
    </source>
</reference>